<evidence type="ECO:0000256" key="5">
    <source>
        <dbReference type="ARBA" id="ARBA00022781"/>
    </source>
</evidence>
<dbReference type="KEGG" id="mlac:CP520_02845"/>
<keyword evidence="6 12" id="KW-1133">Transmembrane helix</keyword>
<dbReference type="NCBIfam" id="TIGR01144">
    <property type="entry name" value="ATP_synt_b"/>
    <property type="match status" value="1"/>
</dbReference>
<dbReference type="InterPro" id="IPR005864">
    <property type="entry name" value="ATP_synth_F0_bsu_bac"/>
</dbReference>
<dbReference type="EMBL" id="CP023668">
    <property type="protein sequence ID" value="ATG97653.1"/>
    <property type="molecule type" value="Genomic_DNA"/>
</dbReference>
<evidence type="ECO:0000256" key="10">
    <source>
        <dbReference type="ARBA" id="ARBA00025198"/>
    </source>
</evidence>
<evidence type="ECO:0000256" key="7">
    <source>
        <dbReference type="ARBA" id="ARBA00023065"/>
    </source>
</evidence>
<dbReference type="OrthoDB" id="399036at2"/>
<keyword evidence="8 12" id="KW-0472">Membrane</keyword>
<organism evidence="14 15">
    <name type="scientific">Mesoplasma lactucae ATCC 49193</name>
    <dbReference type="NCBI Taxonomy" id="81460"/>
    <lineage>
        <taxon>Bacteria</taxon>
        <taxon>Bacillati</taxon>
        <taxon>Mycoplasmatota</taxon>
        <taxon>Mollicutes</taxon>
        <taxon>Entomoplasmatales</taxon>
        <taxon>Entomoplasmataceae</taxon>
        <taxon>Mesoplasma</taxon>
    </lineage>
</organism>
<dbReference type="Proteomes" id="UP000232227">
    <property type="component" value="Chromosome"/>
</dbReference>
<proteinExistence type="inferred from homology"/>
<comment type="subunit">
    <text evidence="12">F-type ATPases have 2 components, F(1) - the catalytic core - and F(0) - the membrane proton channel. F(1) has five subunits: alpha(3), beta(3), gamma(1), delta(1), epsilon(1). F(0) has three main subunits: a(1), b(2) and c(10-14). The alpha and beta chains form an alternating ring which encloses part of the gamma chain. F(1) is attached to F(0) by a central stalk formed by the gamma and epsilon chains, while a peripheral stalk is formed by the delta and b chains.</text>
</comment>
<name>A0A291ISB8_9MOLU</name>
<evidence type="ECO:0000256" key="11">
    <source>
        <dbReference type="ARBA" id="ARBA00037847"/>
    </source>
</evidence>
<dbReference type="GO" id="GO:0046961">
    <property type="term" value="F:proton-transporting ATPase activity, rotational mechanism"/>
    <property type="evidence" value="ECO:0007669"/>
    <property type="project" value="TreeGrafter"/>
</dbReference>
<dbReference type="GO" id="GO:0005886">
    <property type="term" value="C:plasma membrane"/>
    <property type="evidence" value="ECO:0007669"/>
    <property type="project" value="UniProtKB-SubCell"/>
</dbReference>
<dbReference type="RefSeq" id="WP_096862941.1">
    <property type="nucleotide sequence ID" value="NZ_CP023668.1"/>
</dbReference>
<evidence type="ECO:0000256" key="8">
    <source>
        <dbReference type="ARBA" id="ARBA00023136"/>
    </source>
</evidence>
<evidence type="ECO:0000256" key="1">
    <source>
        <dbReference type="ARBA" id="ARBA00005513"/>
    </source>
</evidence>
<evidence type="ECO:0000256" key="4">
    <source>
        <dbReference type="ARBA" id="ARBA00022692"/>
    </source>
</evidence>
<dbReference type="HAMAP" id="MF_01398">
    <property type="entry name" value="ATP_synth_b_bprime"/>
    <property type="match status" value="1"/>
</dbReference>
<protein>
    <recommendedName>
        <fullName evidence="12">ATP synthase subunit b</fullName>
    </recommendedName>
    <alternativeName>
        <fullName evidence="12">ATP synthase F(0) sector subunit b</fullName>
    </alternativeName>
    <alternativeName>
        <fullName evidence="12">ATPase subunit I</fullName>
    </alternativeName>
    <alternativeName>
        <fullName evidence="12">F-type ATPase subunit b</fullName>
        <shortName evidence="12">F-ATPase subunit b</shortName>
    </alternativeName>
</protein>
<evidence type="ECO:0000256" key="2">
    <source>
        <dbReference type="ARBA" id="ARBA00022448"/>
    </source>
</evidence>
<dbReference type="GO" id="GO:0045259">
    <property type="term" value="C:proton-transporting ATP synthase complex"/>
    <property type="evidence" value="ECO:0007669"/>
    <property type="project" value="UniProtKB-KW"/>
</dbReference>
<keyword evidence="2 12" id="KW-0813">Transport</keyword>
<feature type="transmembrane region" description="Helical" evidence="12">
    <location>
        <begin position="23"/>
        <end position="42"/>
    </location>
</feature>
<dbReference type="InterPro" id="IPR002146">
    <property type="entry name" value="ATP_synth_b/b'su_bac/chlpt"/>
</dbReference>
<comment type="subcellular location">
    <subcellularLocation>
        <location evidence="12">Cell membrane</location>
        <topology evidence="12">Single-pass membrane protein</topology>
    </subcellularLocation>
    <subcellularLocation>
        <location evidence="11">Endomembrane system</location>
        <topology evidence="11">Single-pass membrane protein</topology>
    </subcellularLocation>
</comment>
<gene>
    <name evidence="12 14" type="primary">atpF</name>
    <name evidence="14" type="ORF">CP520_02845</name>
</gene>
<accession>A0A291ISB8</accession>
<keyword evidence="4 12" id="KW-0812">Transmembrane</keyword>
<keyword evidence="15" id="KW-1185">Reference proteome</keyword>
<comment type="function">
    <text evidence="10 12">F(1)F(0) ATP synthase produces ATP from ADP in the presence of a proton or sodium gradient. F-type ATPases consist of two structural domains, F(1) containing the extramembraneous catalytic core and F(0) containing the membrane proton channel, linked together by a central stalk and a peripheral stalk. During catalysis, ATP synthesis in the catalytic domain of F(1) is coupled via a rotary mechanism of the central stalk subunits to proton translocation.</text>
</comment>
<sequence length="179" mass="19650">MPLLMTAGVPEILPDLFPNLPNFIAHVLATIVIVVLLAKWVYKPFRNSIDNRRAKINELLDDAVEKQTQANKDKKAASVLLTNAKTQSSTILKNARADADAQKIKILDEASAEASNIQTQAKNSIAKAQSEAEANIKQAIIDVAFQAAQEILQENVSTDKNKKLVEDYLKELDSTKGLI</sequence>
<keyword evidence="9 12" id="KW-0066">ATP synthesis</keyword>
<keyword evidence="3 12" id="KW-0138">CF(0)</keyword>
<dbReference type="InterPro" id="IPR050059">
    <property type="entry name" value="ATP_synthase_B_chain"/>
</dbReference>
<reference evidence="14 15" key="1">
    <citation type="submission" date="2017-09" db="EMBL/GenBank/DDBJ databases">
        <title>SPAdes assembly of the Mesoplasma lactucae genome.</title>
        <authorList>
            <person name="Knight T.F."/>
            <person name="Rubinstein R."/>
            <person name="Citino T."/>
        </authorList>
    </citation>
    <scope>NUCLEOTIDE SEQUENCE [LARGE SCALE GENOMIC DNA]</scope>
    <source>
        <strain evidence="14 15">831-C4</strain>
    </source>
</reference>
<dbReference type="PANTHER" id="PTHR33445:SF2">
    <property type="entry name" value="ATP SYNTHASE SUBUNIT B', CHLOROPLASTIC"/>
    <property type="match status" value="1"/>
</dbReference>
<dbReference type="GO" id="GO:0046933">
    <property type="term" value="F:proton-transporting ATP synthase activity, rotational mechanism"/>
    <property type="evidence" value="ECO:0007669"/>
    <property type="project" value="UniProtKB-UniRule"/>
</dbReference>
<comment type="similarity">
    <text evidence="1 12 13">Belongs to the ATPase B chain family.</text>
</comment>
<dbReference type="CDD" id="cd06503">
    <property type="entry name" value="ATP-synt_Fo_b"/>
    <property type="match status" value="1"/>
</dbReference>
<keyword evidence="12" id="KW-1003">Cell membrane</keyword>
<evidence type="ECO:0000256" key="12">
    <source>
        <dbReference type="HAMAP-Rule" id="MF_01398"/>
    </source>
</evidence>
<evidence type="ECO:0000256" key="6">
    <source>
        <dbReference type="ARBA" id="ARBA00022989"/>
    </source>
</evidence>
<evidence type="ECO:0000256" key="3">
    <source>
        <dbReference type="ARBA" id="ARBA00022547"/>
    </source>
</evidence>
<dbReference type="GO" id="GO:0012505">
    <property type="term" value="C:endomembrane system"/>
    <property type="evidence" value="ECO:0007669"/>
    <property type="project" value="UniProtKB-SubCell"/>
</dbReference>
<keyword evidence="7 12" id="KW-0406">Ion transport</keyword>
<dbReference type="Pfam" id="PF00430">
    <property type="entry name" value="ATP-synt_B"/>
    <property type="match status" value="1"/>
</dbReference>
<comment type="function">
    <text evidence="12">Component of the F(0) channel, it forms part of the peripheral stalk, linking F(1) to F(0).</text>
</comment>
<evidence type="ECO:0000256" key="9">
    <source>
        <dbReference type="ARBA" id="ARBA00023310"/>
    </source>
</evidence>
<evidence type="ECO:0000313" key="14">
    <source>
        <dbReference type="EMBL" id="ATG97653.1"/>
    </source>
</evidence>
<evidence type="ECO:0000313" key="15">
    <source>
        <dbReference type="Proteomes" id="UP000232227"/>
    </source>
</evidence>
<evidence type="ECO:0000256" key="13">
    <source>
        <dbReference type="RuleBase" id="RU003848"/>
    </source>
</evidence>
<dbReference type="AlphaFoldDB" id="A0A291ISB8"/>
<dbReference type="PANTHER" id="PTHR33445">
    <property type="entry name" value="ATP SYNTHASE SUBUNIT B', CHLOROPLASTIC"/>
    <property type="match status" value="1"/>
</dbReference>
<keyword evidence="5 12" id="KW-0375">Hydrogen ion transport</keyword>